<accession>A0ACC1NPU3</accession>
<organism evidence="1 2">
    <name type="scientific">Zarea fungicola</name>
    <dbReference type="NCBI Taxonomy" id="93591"/>
    <lineage>
        <taxon>Eukaryota</taxon>
        <taxon>Fungi</taxon>
        <taxon>Dikarya</taxon>
        <taxon>Ascomycota</taxon>
        <taxon>Pezizomycotina</taxon>
        <taxon>Sordariomycetes</taxon>
        <taxon>Hypocreomycetidae</taxon>
        <taxon>Hypocreales</taxon>
        <taxon>Cordycipitaceae</taxon>
        <taxon>Zarea</taxon>
    </lineage>
</organism>
<dbReference type="EMBL" id="JANJQO010000140">
    <property type="protein sequence ID" value="KAJ2981285.1"/>
    <property type="molecule type" value="Genomic_DNA"/>
</dbReference>
<name>A0ACC1NPU3_9HYPO</name>
<protein>
    <submittedName>
        <fullName evidence="1">Uncharacterized protein</fullName>
    </submittedName>
</protein>
<proteinExistence type="predicted"/>
<keyword evidence="2" id="KW-1185">Reference proteome</keyword>
<reference evidence="1" key="1">
    <citation type="submission" date="2022-08" db="EMBL/GenBank/DDBJ databases">
        <title>Genome Sequence of Lecanicillium fungicola.</title>
        <authorList>
            <person name="Buettner E."/>
        </authorList>
    </citation>
    <scope>NUCLEOTIDE SEQUENCE</scope>
    <source>
        <strain evidence="1">Babe33</strain>
    </source>
</reference>
<comment type="caution">
    <text evidence="1">The sequence shown here is derived from an EMBL/GenBank/DDBJ whole genome shotgun (WGS) entry which is preliminary data.</text>
</comment>
<evidence type="ECO:0000313" key="1">
    <source>
        <dbReference type="EMBL" id="KAJ2981285.1"/>
    </source>
</evidence>
<dbReference type="Proteomes" id="UP001143910">
    <property type="component" value="Unassembled WGS sequence"/>
</dbReference>
<gene>
    <name evidence="1" type="ORF">NQ176_g2122</name>
</gene>
<sequence length="309" mass="33343">MRSSLQTIAGVISLAVTAQAAYSSQLIYQFPDYLQWVENMAVRPNGNILITTFDHAHIYELNPTSGSAPRLVAALPDADASIGIAEIGPDVFAVEAGFLNRSDYHLEGTGRIDVIDFTCISGGLPKVKTAAHYPQAKLPNGMAALPLFSHILLSADSITGTIYRINTDTGVIDVALQDPKLAPMPNPDPFLSLLGVNGLKIHGQYLYVTSSSGQFLGRYLIDAEGNPLRDLEILVEYPTPRSPDDFAVAQNGTIFGAVPLTSVSKVTTDHNVDYIINYNDNFQRPTAVALSRDEKTVYVSTGGSKRSWG</sequence>
<evidence type="ECO:0000313" key="2">
    <source>
        <dbReference type="Proteomes" id="UP001143910"/>
    </source>
</evidence>